<comment type="caution">
    <text evidence="1">The sequence shown here is derived from an EMBL/GenBank/DDBJ whole genome shotgun (WGS) entry which is preliminary data.</text>
</comment>
<gene>
    <name evidence="1" type="ORF">J2W25_000852</name>
</gene>
<proteinExistence type="predicted"/>
<name>A0AAW8DR69_9BURK</name>
<organism evidence="1 2">
    <name type="scientific">Variovorax boronicumulans</name>
    <dbReference type="NCBI Taxonomy" id="436515"/>
    <lineage>
        <taxon>Bacteria</taxon>
        <taxon>Pseudomonadati</taxon>
        <taxon>Pseudomonadota</taxon>
        <taxon>Betaproteobacteria</taxon>
        <taxon>Burkholderiales</taxon>
        <taxon>Comamonadaceae</taxon>
        <taxon>Variovorax</taxon>
    </lineage>
</organism>
<dbReference type="RefSeq" id="WP_307635830.1">
    <property type="nucleotide sequence ID" value="NZ_JAUSRR010000002.1"/>
</dbReference>
<evidence type="ECO:0000313" key="2">
    <source>
        <dbReference type="Proteomes" id="UP001244295"/>
    </source>
</evidence>
<reference evidence="1" key="1">
    <citation type="submission" date="2023-07" db="EMBL/GenBank/DDBJ databases">
        <title>Sorghum-associated microbial communities from plants grown in Nebraska, USA.</title>
        <authorList>
            <person name="Schachtman D."/>
        </authorList>
    </citation>
    <scope>NUCLEOTIDE SEQUENCE</scope>
    <source>
        <strain evidence="1">DS2795</strain>
    </source>
</reference>
<sequence>MQISQIFEQERNRYVQFLVETTTRLTSESEGTVGELLLSLNNEAIPYPYRYVRVDIMSKGPDGLPKPSEVVLDIDEAFEAREFNLGAFAVEVHPFTWDSVQVLVNGPIKDSRQLEEWITRRLDLEDKNSPGPFGTSQAIHSFSPVESQDGWSYLTGDFGSAPADALSEFIELLAGQGMTRIVIRGGR</sequence>
<dbReference type="AlphaFoldDB" id="A0AAW8DR69"/>
<accession>A0AAW8DR69</accession>
<protein>
    <submittedName>
        <fullName evidence="1">Uncharacterized protein</fullName>
    </submittedName>
</protein>
<dbReference type="EMBL" id="JAUSRR010000002">
    <property type="protein sequence ID" value="MDP9921837.1"/>
    <property type="molecule type" value="Genomic_DNA"/>
</dbReference>
<dbReference type="Proteomes" id="UP001244295">
    <property type="component" value="Unassembled WGS sequence"/>
</dbReference>
<evidence type="ECO:0000313" key="1">
    <source>
        <dbReference type="EMBL" id="MDP9921837.1"/>
    </source>
</evidence>